<dbReference type="Gene3D" id="3.10.180.10">
    <property type="entry name" value="2,3-Dihydroxybiphenyl 1,2-Dioxygenase, domain 1"/>
    <property type="match status" value="1"/>
</dbReference>
<keyword evidence="3" id="KW-1185">Reference proteome</keyword>
<name>A0A176QBT1_9MICO</name>
<reference evidence="2 3" key="1">
    <citation type="submission" date="2016-01" db="EMBL/GenBank/DDBJ databases">
        <title>Janibacter melonis strain CD11_4 genome sequencing and assembly.</title>
        <authorList>
            <person name="Nair G.R."/>
            <person name="Kaur G."/>
            <person name="Chander A.M."/>
            <person name="Mayilraj S."/>
        </authorList>
    </citation>
    <scope>NUCLEOTIDE SEQUENCE [LARGE SCALE GENOMIC DNA]</scope>
    <source>
        <strain evidence="2 3">CD11-4</strain>
    </source>
</reference>
<dbReference type="SUPFAM" id="SSF54593">
    <property type="entry name" value="Glyoxalase/Bleomycin resistance protein/Dihydroxybiphenyl dioxygenase"/>
    <property type="match status" value="1"/>
</dbReference>
<feature type="domain" description="VOC" evidence="1">
    <location>
        <begin position="1"/>
        <end position="127"/>
    </location>
</feature>
<gene>
    <name evidence="2" type="ORF">AWH69_12655</name>
</gene>
<dbReference type="AlphaFoldDB" id="A0A176QBT1"/>
<comment type="caution">
    <text evidence="2">The sequence shown here is derived from an EMBL/GenBank/DDBJ whole genome shotgun (WGS) entry which is preliminary data.</text>
</comment>
<dbReference type="InterPro" id="IPR004360">
    <property type="entry name" value="Glyas_Fos-R_dOase_dom"/>
</dbReference>
<dbReference type="RefSeq" id="WP_068276167.1">
    <property type="nucleotide sequence ID" value="NZ_BAAAKD010000001.1"/>
</dbReference>
<proteinExistence type="predicted"/>
<dbReference type="PROSITE" id="PS51819">
    <property type="entry name" value="VOC"/>
    <property type="match status" value="1"/>
</dbReference>
<sequence length="127" mass="14295">MHVLVTGVHVDDPARAYAFYTEVLGFRDVLVVPGSDLYILGPSTGWELGAQINLEPITDPLTRAYQQHCLREARPVLMLGVPDAELEYRRLKERADLVFRLELTRDAIGLHFQIEDTVGNVLSIHEA</sequence>
<dbReference type="InterPro" id="IPR029068">
    <property type="entry name" value="Glyas_Bleomycin-R_OHBP_Dase"/>
</dbReference>
<evidence type="ECO:0000313" key="3">
    <source>
        <dbReference type="Proteomes" id="UP000076976"/>
    </source>
</evidence>
<dbReference type="EMBL" id="LQZG01000003">
    <property type="protein sequence ID" value="OAB87193.1"/>
    <property type="molecule type" value="Genomic_DNA"/>
</dbReference>
<evidence type="ECO:0000313" key="2">
    <source>
        <dbReference type="EMBL" id="OAB87193.1"/>
    </source>
</evidence>
<accession>A0A176QBT1</accession>
<dbReference type="Pfam" id="PF00903">
    <property type="entry name" value="Glyoxalase"/>
    <property type="match status" value="1"/>
</dbReference>
<dbReference type="Proteomes" id="UP000076976">
    <property type="component" value="Unassembled WGS sequence"/>
</dbReference>
<evidence type="ECO:0000259" key="1">
    <source>
        <dbReference type="PROSITE" id="PS51819"/>
    </source>
</evidence>
<protein>
    <recommendedName>
        <fullName evidence="1">VOC domain-containing protein</fullName>
    </recommendedName>
</protein>
<organism evidence="2 3">
    <name type="scientific">Janibacter melonis</name>
    <dbReference type="NCBI Taxonomy" id="262209"/>
    <lineage>
        <taxon>Bacteria</taxon>
        <taxon>Bacillati</taxon>
        <taxon>Actinomycetota</taxon>
        <taxon>Actinomycetes</taxon>
        <taxon>Micrococcales</taxon>
        <taxon>Intrasporangiaceae</taxon>
        <taxon>Janibacter</taxon>
    </lineage>
</organism>
<dbReference type="InterPro" id="IPR037523">
    <property type="entry name" value="VOC_core"/>
</dbReference>
<dbReference type="STRING" id="262209.AWH69_12655"/>